<gene>
    <name evidence="1" type="ORF">ZYGM_001992</name>
</gene>
<organism evidence="1 2">
    <name type="scientific">Zygosaccharomyces mellis</name>
    <dbReference type="NCBI Taxonomy" id="42258"/>
    <lineage>
        <taxon>Eukaryota</taxon>
        <taxon>Fungi</taxon>
        <taxon>Dikarya</taxon>
        <taxon>Ascomycota</taxon>
        <taxon>Saccharomycotina</taxon>
        <taxon>Saccharomycetes</taxon>
        <taxon>Saccharomycetales</taxon>
        <taxon>Saccharomycetaceae</taxon>
        <taxon>Zygosaccharomyces</taxon>
    </lineage>
</organism>
<dbReference type="EMBL" id="BIMX01000013">
    <property type="protein sequence ID" value="GCE99811.1"/>
    <property type="molecule type" value="Genomic_DNA"/>
</dbReference>
<dbReference type="InterPro" id="IPR036875">
    <property type="entry name" value="Znf_CCHC_sf"/>
</dbReference>
<dbReference type="SUPFAM" id="SSF57756">
    <property type="entry name" value="Retrovirus zinc finger-like domains"/>
    <property type="match status" value="1"/>
</dbReference>
<dbReference type="GO" id="GO:0008270">
    <property type="term" value="F:zinc ion binding"/>
    <property type="evidence" value="ECO:0007669"/>
    <property type="project" value="InterPro"/>
</dbReference>
<sequence length="121" mass="13963">MSDNQSLRVSQALDNLAKTILEQKDSSSYNEKLRRLEELINMILQINSNGSKMDTTKLDSIIRDKDIEIIEKNHQRYALIPVIPLRQTTAGKHKKKNKIRCSFCNEAGHTRANCEKRLQPQ</sequence>
<evidence type="ECO:0008006" key="3">
    <source>
        <dbReference type="Google" id="ProtNLM"/>
    </source>
</evidence>
<accession>A0A4C2E769</accession>
<dbReference type="Proteomes" id="UP000301737">
    <property type="component" value="Unassembled WGS sequence"/>
</dbReference>
<comment type="caution">
    <text evidence="1">The sequence shown here is derived from an EMBL/GenBank/DDBJ whole genome shotgun (WGS) entry which is preliminary data.</text>
</comment>
<proteinExistence type="predicted"/>
<name>A0A4C2E769_9SACH</name>
<dbReference type="GO" id="GO:0003676">
    <property type="term" value="F:nucleic acid binding"/>
    <property type="evidence" value="ECO:0007669"/>
    <property type="project" value="InterPro"/>
</dbReference>
<evidence type="ECO:0000313" key="2">
    <source>
        <dbReference type="Proteomes" id="UP000301737"/>
    </source>
</evidence>
<protein>
    <recommendedName>
        <fullName evidence="3">CCHC-type domain-containing protein</fullName>
    </recommendedName>
</protein>
<dbReference type="Pfam" id="PF16588">
    <property type="entry name" value="zf-C2H2_10"/>
    <property type="match status" value="1"/>
</dbReference>
<dbReference type="AlphaFoldDB" id="A0A4C2E769"/>
<reference evidence="1 2" key="1">
    <citation type="submission" date="2019-01" db="EMBL/GenBank/DDBJ databases">
        <title>Draft Genome Sequencing of Zygosaccharomyces mellis Ca-7.</title>
        <authorList>
            <person name="Shiwa Y."/>
            <person name="Kanesaki Y."/>
            <person name="Ishige T."/>
            <person name="Mura K."/>
            <person name="Hori T."/>
            <person name="Tamura T."/>
        </authorList>
    </citation>
    <scope>NUCLEOTIDE SEQUENCE [LARGE SCALE GENOMIC DNA]</scope>
    <source>
        <strain evidence="1 2">Ca-7</strain>
    </source>
</reference>
<evidence type="ECO:0000313" key="1">
    <source>
        <dbReference type="EMBL" id="GCE99811.1"/>
    </source>
</evidence>
<dbReference type="OrthoDB" id="4069967at2759"/>
<keyword evidence="2" id="KW-1185">Reference proteome</keyword>